<gene>
    <name evidence="3" type="ORF">C1SCF055_LOCUS13925</name>
</gene>
<evidence type="ECO:0000313" key="5">
    <source>
        <dbReference type="EMBL" id="CAL4773894.1"/>
    </source>
</evidence>
<evidence type="ECO:0000313" key="3">
    <source>
        <dbReference type="EMBL" id="CAI3986582.1"/>
    </source>
</evidence>
<feature type="region of interest" description="Disordered" evidence="1">
    <location>
        <begin position="990"/>
        <end position="1046"/>
    </location>
</feature>
<protein>
    <submittedName>
        <fullName evidence="5">Modification methylase SPRI</fullName>
    </submittedName>
</protein>
<evidence type="ECO:0000313" key="6">
    <source>
        <dbReference type="Proteomes" id="UP001152797"/>
    </source>
</evidence>
<dbReference type="InterPro" id="IPR036322">
    <property type="entry name" value="WD40_repeat_dom_sf"/>
</dbReference>
<reference evidence="3" key="1">
    <citation type="submission" date="2022-10" db="EMBL/GenBank/DDBJ databases">
        <authorList>
            <person name="Chen Y."/>
            <person name="Dougan E. K."/>
            <person name="Chan C."/>
            <person name="Rhodes N."/>
            <person name="Thang M."/>
        </authorList>
    </citation>
    <scope>NUCLEOTIDE SEQUENCE</scope>
</reference>
<keyword evidence="2" id="KW-0472">Membrane</keyword>
<dbReference type="Gene3D" id="2.10.50.10">
    <property type="entry name" value="Tumor Necrosis Factor Receptor, subunit A, domain 2"/>
    <property type="match status" value="1"/>
</dbReference>
<evidence type="ECO:0000256" key="1">
    <source>
        <dbReference type="SAM" id="MobiDB-lite"/>
    </source>
</evidence>
<dbReference type="GO" id="GO:0032259">
    <property type="term" value="P:methylation"/>
    <property type="evidence" value="ECO:0007669"/>
    <property type="project" value="UniProtKB-KW"/>
</dbReference>
<keyword evidence="5" id="KW-0808">Transferase</keyword>
<comment type="caution">
    <text evidence="3">The sequence shown here is derived from an EMBL/GenBank/DDBJ whole genome shotgun (WGS) entry which is preliminary data.</text>
</comment>
<evidence type="ECO:0000313" key="4">
    <source>
        <dbReference type="EMBL" id="CAL1139957.1"/>
    </source>
</evidence>
<feature type="compositionally biased region" description="Acidic residues" evidence="1">
    <location>
        <begin position="1027"/>
        <end position="1037"/>
    </location>
</feature>
<dbReference type="EMBL" id="CAMXCT030001094">
    <property type="protein sequence ID" value="CAL4773894.1"/>
    <property type="molecule type" value="Genomic_DNA"/>
</dbReference>
<keyword evidence="2" id="KW-0812">Transmembrane</keyword>
<feature type="transmembrane region" description="Helical" evidence="2">
    <location>
        <begin position="660"/>
        <end position="681"/>
    </location>
</feature>
<dbReference type="OrthoDB" id="448277at2759"/>
<name>A0A9P1C6V2_9DINO</name>
<reference evidence="4" key="2">
    <citation type="submission" date="2024-04" db="EMBL/GenBank/DDBJ databases">
        <authorList>
            <person name="Chen Y."/>
            <person name="Shah S."/>
            <person name="Dougan E. K."/>
            <person name="Thang M."/>
            <person name="Chan C."/>
        </authorList>
    </citation>
    <scope>NUCLEOTIDE SEQUENCE [LARGE SCALE GENOMIC DNA]</scope>
</reference>
<dbReference type="EMBL" id="CAMXCT020001094">
    <property type="protein sequence ID" value="CAL1139957.1"/>
    <property type="molecule type" value="Genomic_DNA"/>
</dbReference>
<evidence type="ECO:0000256" key="2">
    <source>
        <dbReference type="SAM" id="Phobius"/>
    </source>
</evidence>
<keyword evidence="6" id="KW-1185">Reference proteome</keyword>
<keyword evidence="5" id="KW-0489">Methyltransferase</keyword>
<dbReference type="SUPFAM" id="SSF50978">
    <property type="entry name" value="WD40 repeat-like"/>
    <property type="match status" value="1"/>
</dbReference>
<feature type="transmembrane region" description="Helical" evidence="2">
    <location>
        <begin position="626"/>
        <end position="648"/>
    </location>
</feature>
<dbReference type="EMBL" id="CAMXCT010001094">
    <property type="protein sequence ID" value="CAI3986582.1"/>
    <property type="molecule type" value="Genomic_DNA"/>
</dbReference>
<dbReference type="Proteomes" id="UP001152797">
    <property type="component" value="Unassembled WGS sequence"/>
</dbReference>
<dbReference type="Gene3D" id="2.130.10.10">
    <property type="entry name" value="YVTN repeat-like/Quinoprotein amine dehydrogenase"/>
    <property type="match status" value="1"/>
</dbReference>
<dbReference type="SMART" id="SM01411">
    <property type="entry name" value="Ephrin_rec_like"/>
    <property type="match status" value="2"/>
</dbReference>
<keyword evidence="2" id="KW-1133">Transmembrane helix</keyword>
<dbReference type="InterPro" id="IPR015943">
    <property type="entry name" value="WD40/YVTN_repeat-like_dom_sf"/>
</dbReference>
<accession>A0A9P1C6V2</accession>
<dbReference type="InterPro" id="IPR009030">
    <property type="entry name" value="Growth_fac_rcpt_cys_sf"/>
</dbReference>
<proteinExistence type="predicted"/>
<dbReference type="SUPFAM" id="SSF57184">
    <property type="entry name" value="Growth factor receptor domain"/>
    <property type="match status" value="1"/>
</dbReference>
<feature type="compositionally biased region" description="Low complexity" evidence="1">
    <location>
        <begin position="999"/>
        <end position="1026"/>
    </location>
</feature>
<dbReference type="GO" id="GO:0008168">
    <property type="term" value="F:methyltransferase activity"/>
    <property type="evidence" value="ECO:0007669"/>
    <property type="project" value="UniProtKB-KW"/>
</dbReference>
<organism evidence="3">
    <name type="scientific">Cladocopium goreaui</name>
    <dbReference type="NCBI Taxonomy" id="2562237"/>
    <lineage>
        <taxon>Eukaryota</taxon>
        <taxon>Sar</taxon>
        <taxon>Alveolata</taxon>
        <taxon>Dinophyceae</taxon>
        <taxon>Suessiales</taxon>
        <taxon>Symbiodiniaceae</taxon>
        <taxon>Cladocopium</taxon>
    </lineage>
</organism>
<dbReference type="AlphaFoldDB" id="A0A9P1C6V2"/>
<sequence>MQMPTASEADAPAVLRVVPLFGGEAATAMLSFGQSYARYAVGTSAGSVCLEDTSHCFYPGSQINALQVSADGLEIYSGSSNGRICRMFVADMTVGGSCYSQPGNIPTNNVLSLVLQGRDRIASSSTNGILAVWNLNLTVFTNQEPLLVFHTSNNHMRMVISRDQTYYYTSGTAGEIQAYSVDSRPTAVRRMKQSRICQAGKCTTDSVQYHSHDEVAMPPCLQTLPLRSLSLQGARIDGMGPRPPYSLRRVNLSGSSLADWRSMRSGWWSIPSVIDVTHTGGYVTIPILHGEAMRLVTDSNCKKTAAVKEHDLSFCILRSYQTEGQLCAENFNSHDMTREALAANVEGTPLPILTRILVDPEYFQAWLCDCPSGRHGHNGSHCVECPVNFFCPSAGRGNVALNFDPLPCPPNSGTTKTGSKNISDCVCLPGFYDSGIGGPKACQQCPAGTAANNYGQTECQECNFGYRTYSSSDQRSSLCYPDLYGLAFVGVLQLAMIQLVWICWRHFGGLLINDVSQQNGRWIVSACGRRILWIFPWLPNIYHVRFSRTGNPGLDHPQEPIRAIAIPGIGQRFAILEPGENPQSNREFNRGGYLRRSTTNLLEEGEVCSFSSLDTSKGRLYIQCPAVLISGRLIPSGVAFLLLSFLAWPLLMQARERRTWLLAGLGFTSVIATIVIAIASLSAPRPAIQANLSNFRSLLPKPQKVPRGAARALEVESISNLLVQFQFFIGNRNMYYVSTNILLPITEPLALSFAEMVGPKQTKYFVSHYWGTPFEHAMHSVVKHAQLAEGRRWKHAPYWICSFSNNQWDIEEELGSGDLAQSSFYLALTDPRTCATVMLLDEEAKALSRAWCLFEVLQTCLLSQRIPTFQGLLLCTPSGVLNKDDGQSGGSVSIDTAIAVAQTLKNLRLEEAAATNPADKEMIDALVERYPGKHEAMNRFVRAQIRNALRLIKEKHNETFVKLLMELERSETGPLGQTAFAGGIPSMQWKPGTTPDIDAASASAPSVRRSPWGWGSMGASASVAEESSGDSDSEETMGCDGCDQRM</sequence>